<dbReference type="InterPro" id="IPR046164">
    <property type="entry name" value="DUF6166"/>
</dbReference>
<reference evidence="1 2" key="1">
    <citation type="journal article" date="2000" name="Proc. Natl. Acad. Sci. U.S.A.">
        <title>Genome sequence of Halobacterium species NRC-1.</title>
        <authorList>
            <person name="Ng W.V."/>
            <person name="Kennedy S.P."/>
            <person name="Mahairas G.G."/>
            <person name="Berquist B."/>
            <person name="Pan M."/>
            <person name="Shukla H.D."/>
            <person name="Lasky S.R."/>
            <person name="Baliga N.S."/>
            <person name="Thorsson V."/>
            <person name="Sbrogna J."/>
            <person name="Swartzell S."/>
            <person name="Weir D."/>
            <person name="Hall J."/>
            <person name="Dahl T.A."/>
            <person name="Welti R."/>
            <person name="Goo Y.A."/>
            <person name="Leithauser B."/>
            <person name="Keller K."/>
            <person name="Cruz R."/>
            <person name="Danson M.J."/>
            <person name="Hough D.W."/>
            <person name="Maddocks D.G."/>
            <person name="Jablonski P.E."/>
            <person name="Krebs M.P."/>
            <person name="Angevine C.M."/>
            <person name="Dale H."/>
            <person name="Isenbarger T.A."/>
            <person name="Peck R.F."/>
            <person name="Pohlschroder M."/>
            <person name="Spudich J.L."/>
            <person name="Jung K.W."/>
            <person name="Alam M."/>
            <person name="Freitas T."/>
            <person name="Hou S."/>
            <person name="Daniels C.J."/>
            <person name="Dennis P.P."/>
            <person name="Omer A.D."/>
            <person name="Ebhardt H."/>
            <person name="Lowe T.M."/>
            <person name="Liang P."/>
            <person name="Riley M."/>
            <person name="Hood L."/>
            <person name="DasSarma S."/>
        </authorList>
    </citation>
    <scope>NUCLEOTIDE SEQUENCE [LARGE SCALE GENOMIC DNA]</scope>
    <source>
        <strain evidence="2">ATCC 700922 / JCM 11081 / NRC-1</strain>
        <plasmid evidence="2">Plasmid pNRC200</plasmid>
    </source>
</reference>
<gene>
    <name evidence="1" type="ordered locus">VNG_6203H</name>
</gene>
<keyword evidence="2" id="KW-1185">Reference proteome</keyword>
<dbReference type="Pfam" id="PF19663">
    <property type="entry name" value="DUF6166"/>
    <property type="match status" value="1"/>
</dbReference>
<evidence type="ECO:0000313" key="1">
    <source>
        <dbReference type="EMBL" id="AAG20866.1"/>
    </source>
</evidence>
<evidence type="ECO:0000313" key="2">
    <source>
        <dbReference type="Proteomes" id="UP000000554"/>
    </source>
</evidence>
<dbReference type="RefSeq" id="WP_010904079.1">
    <property type="nucleotide sequence ID" value="NC_002608.1"/>
</dbReference>
<geneLocation type="plasmid" evidence="1 2">
    <name>pNRC200</name>
</geneLocation>
<proteinExistence type="predicted"/>
<dbReference type="Proteomes" id="UP000000554">
    <property type="component" value="Plasmid pNRC200"/>
</dbReference>
<sequence length="187" mass="20812">MELCTMLHREVVTERSQARKPMYVGPRPAGREHERVGDWAQSRHSLSTVEFPALPAPGAITGLGPSGGRVPMTSGQAYRGERCMGGQLVYTPDGDLLDRHLHVLRRVPGGFDWGSETDEARIDQLAIALLADSSTKNIALEHYTSKLQVVSKYILRCSIHRFLSIPTTNHPVYATPHQCNNTYIFVF</sequence>
<dbReference type="EMBL" id="AE004438">
    <property type="protein sequence ID" value="AAG20866.1"/>
    <property type="molecule type" value="Genomic_DNA"/>
</dbReference>
<dbReference type="AlphaFoldDB" id="Q9HHW0"/>
<keyword evidence="1" id="KW-0614">Plasmid</keyword>
<name>Q9HHW0_HALSA</name>
<accession>Q9HHW0</accession>
<dbReference type="KEGG" id="hal:VNG_6203H"/>
<dbReference type="InParanoid" id="Q9HHW0"/>
<dbReference type="GeneID" id="87890704"/>
<protein>
    <submittedName>
        <fullName evidence="1">Vng6203h</fullName>
    </submittedName>
</protein>
<dbReference type="HOGENOM" id="CLU_1444648_0_0_2"/>
<organism evidence="1 2">
    <name type="scientific">Halobacterium salinarum (strain ATCC 700922 / JCM 11081 / NRC-1)</name>
    <name type="common">Halobacterium halobium</name>
    <dbReference type="NCBI Taxonomy" id="64091"/>
    <lineage>
        <taxon>Archaea</taxon>
        <taxon>Methanobacteriati</taxon>
        <taxon>Methanobacteriota</taxon>
        <taxon>Stenosarchaea group</taxon>
        <taxon>Halobacteria</taxon>
        <taxon>Halobacteriales</taxon>
        <taxon>Halobacteriaceae</taxon>
        <taxon>Halobacterium</taxon>
        <taxon>Halobacterium salinarum NRC-34001</taxon>
    </lineage>
</organism>